<sequence>MQRPALFLCVMVTMLVAAPGAIARDSLGMFGRWGAFRDAGVPRCYAIAMAHAGRGDARGDFQPYVDVAWWPKRGVRGQLHVRLSRRPGDGPITLTIGDQSFRLVGGGGEAWAADERMEAAILAAMRSASGLRISARGGNGRGFTDHYDLTGAPTAMDAAAMGCAGAR</sequence>
<evidence type="ECO:0000313" key="3">
    <source>
        <dbReference type="Proteomes" id="UP000753724"/>
    </source>
</evidence>
<reference evidence="3" key="1">
    <citation type="submission" date="2020-01" db="EMBL/GenBank/DDBJ databases">
        <title>Sphingomonas sp. strain CSW-10.</title>
        <authorList>
            <person name="Chen W.-M."/>
        </authorList>
    </citation>
    <scope>NUCLEOTIDE SEQUENCE [LARGE SCALE GENOMIC DNA]</scope>
    <source>
        <strain evidence="3">FSY-8</strain>
    </source>
</reference>
<comment type="caution">
    <text evidence="2">The sequence shown here is derived from an EMBL/GenBank/DDBJ whole genome shotgun (WGS) entry which is preliminary data.</text>
</comment>
<keyword evidence="1" id="KW-0732">Signal</keyword>
<keyword evidence="3" id="KW-1185">Reference proteome</keyword>
<evidence type="ECO:0000313" key="2">
    <source>
        <dbReference type="EMBL" id="NBC35304.1"/>
    </source>
</evidence>
<dbReference type="Proteomes" id="UP000753724">
    <property type="component" value="Unassembled WGS sequence"/>
</dbReference>
<evidence type="ECO:0000256" key="1">
    <source>
        <dbReference type="SAM" id="SignalP"/>
    </source>
</evidence>
<feature type="chain" id="PRO_5045342083" description="Mlr4354 like protein" evidence="1">
    <location>
        <begin position="24"/>
        <end position="167"/>
    </location>
</feature>
<dbReference type="EMBL" id="JAAAPO010000001">
    <property type="protein sequence ID" value="NBC35304.1"/>
    <property type="molecule type" value="Genomic_DNA"/>
</dbReference>
<dbReference type="RefSeq" id="WP_161716579.1">
    <property type="nucleotide sequence ID" value="NZ_JAAAPO010000001.1"/>
</dbReference>
<protein>
    <recommendedName>
        <fullName evidence="4">Mlr4354 like protein</fullName>
    </recommendedName>
</protein>
<organism evidence="2 3">
    <name type="scientific">Novosphingobium ovatum</name>
    <dbReference type="NCBI Taxonomy" id="1908523"/>
    <lineage>
        <taxon>Bacteria</taxon>
        <taxon>Pseudomonadati</taxon>
        <taxon>Pseudomonadota</taxon>
        <taxon>Alphaproteobacteria</taxon>
        <taxon>Sphingomonadales</taxon>
        <taxon>Sphingomonadaceae</taxon>
        <taxon>Novosphingobium</taxon>
    </lineage>
</organism>
<feature type="signal peptide" evidence="1">
    <location>
        <begin position="1"/>
        <end position="23"/>
    </location>
</feature>
<evidence type="ECO:0008006" key="4">
    <source>
        <dbReference type="Google" id="ProtNLM"/>
    </source>
</evidence>
<gene>
    <name evidence="2" type="ORF">GTZ99_01880</name>
</gene>
<name>A0ABW9X9V4_9SPHN</name>
<accession>A0ABW9X9V4</accession>
<proteinExistence type="predicted"/>